<reference evidence="1 2" key="1">
    <citation type="journal article" date="2015" name="Microbiome">
        <title>Genomic resolution of linkages in carbon, nitrogen, and sulfur cycling among widespread estuary sediment bacteria.</title>
        <authorList>
            <person name="Baker B.J."/>
            <person name="Lazar C.S."/>
            <person name="Teske A.P."/>
            <person name="Dick G.J."/>
        </authorList>
    </citation>
    <scope>NUCLEOTIDE SEQUENCE [LARGE SCALE GENOMIC DNA]</scope>
    <source>
        <strain evidence="1">SM23_42</strain>
    </source>
</reference>
<gene>
    <name evidence="1" type="ORF">AMJ83_09950</name>
</gene>
<comment type="caution">
    <text evidence="1">The sequence shown here is derived from an EMBL/GenBank/DDBJ whole genome shotgun (WGS) entry which is preliminary data.</text>
</comment>
<protein>
    <recommendedName>
        <fullName evidence="3">RNA-binding protein</fullName>
    </recommendedName>
</protein>
<dbReference type="Pfam" id="PF05258">
    <property type="entry name" value="DciA"/>
    <property type="match status" value="1"/>
</dbReference>
<proteinExistence type="predicted"/>
<accession>A0A0S8FPU5</accession>
<dbReference type="PANTHER" id="PTHR36456">
    <property type="entry name" value="UPF0232 PROTEIN SCO3875"/>
    <property type="match status" value="1"/>
</dbReference>
<sequence>MKFPERINRIVPRVLKGMDINVKLKNWRAVEKWEDIVGHNIAHHAQAVSVDSENLLVMVDNPVWQSQLFLMKSDILKKIQKYDVRIKDIKFRISDVPLRRRSNEKKKQT</sequence>
<dbReference type="AlphaFoldDB" id="A0A0S8FPU5"/>
<dbReference type="Proteomes" id="UP000051373">
    <property type="component" value="Unassembled WGS sequence"/>
</dbReference>
<evidence type="ECO:0000313" key="1">
    <source>
        <dbReference type="EMBL" id="KPK62742.1"/>
    </source>
</evidence>
<dbReference type="STRING" id="1703779.AMJ83_09950"/>
<organism evidence="1 2">
    <name type="scientific">candidate division WOR_3 bacterium SM23_42</name>
    <dbReference type="NCBI Taxonomy" id="1703779"/>
    <lineage>
        <taxon>Bacteria</taxon>
        <taxon>Bacteria division WOR-3</taxon>
    </lineage>
</organism>
<name>A0A0S8FPU5_UNCW3</name>
<evidence type="ECO:0008006" key="3">
    <source>
        <dbReference type="Google" id="ProtNLM"/>
    </source>
</evidence>
<dbReference type="PANTHER" id="PTHR36456:SF1">
    <property type="entry name" value="UPF0232 PROTEIN SCO3875"/>
    <property type="match status" value="1"/>
</dbReference>
<dbReference type="EMBL" id="LJUJ01000027">
    <property type="protein sequence ID" value="KPK62742.1"/>
    <property type="molecule type" value="Genomic_DNA"/>
</dbReference>
<dbReference type="InterPro" id="IPR007922">
    <property type="entry name" value="DciA-like"/>
</dbReference>
<evidence type="ECO:0000313" key="2">
    <source>
        <dbReference type="Proteomes" id="UP000051373"/>
    </source>
</evidence>